<dbReference type="EMBL" id="JAAGNN010000022">
    <property type="protein sequence ID" value="KAF4074570.1"/>
    <property type="molecule type" value="Genomic_DNA"/>
</dbReference>
<feature type="compositionally biased region" description="Polar residues" evidence="1">
    <location>
        <begin position="85"/>
        <end position="94"/>
    </location>
</feature>
<keyword evidence="3" id="KW-1185">Reference proteome</keyword>
<accession>A0A7J5ZVN6</accession>
<feature type="region of interest" description="Disordered" evidence="1">
    <location>
        <begin position="1"/>
        <end position="144"/>
    </location>
</feature>
<evidence type="ECO:0000313" key="3">
    <source>
        <dbReference type="Proteomes" id="UP000593565"/>
    </source>
</evidence>
<dbReference type="AlphaFoldDB" id="A0A7J5ZVN6"/>
<feature type="compositionally biased region" description="Low complexity" evidence="1">
    <location>
        <begin position="25"/>
        <end position="43"/>
    </location>
</feature>
<dbReference type="Proteomes" id="UP000593565">
    <property type="component" value="Unassembled WGS sequence"/>
</dbReference>
<comment type="caution">
    <text evidence="2">The sequence shown here is derived from an EMBL/GenBank/DDBJ whole genome shotgun (WGS) entry which is preliminary data.</text>
</comment>
<evidence type="ECO:0000313" key="2">
    <source>
        <dbReference type="EMBL" id="KAF4074570.1"/>
    </source>
</evidence>
<reference evidence="2 3" key="1">
    <citation type="submission" date="2020-02" db="EMBL/GenBank/DDBJ databases">
        <title>A chromosome-scale genome assembly of the black bullhead catfish (Ameiurus melas).</title>
        <authorList>
            <person name="Wen M."/>
            <person name="Zham M."/>
            <person name="Cabau C."/>
            <person name="Klopp C."/>
            <person name="Donnadieu C."/>
            <person name="Roques C."/>
            <person name="Bouchez O."/>
            <person name="Lampietro C."/>
            <person name="Jouanno E."/>
            <person name="Herpin A."/>
            <person name="Louis A."/>
            <person name="Berthelot C."/>
            <person name="Parey E."/>
            <person name="Roest-Crollius H."/>
            <person name="Braasch I."/>
            <person name="Postlethwait J."/>
            <person name="Robinson-Rechavi M."/>
            <person name="Echchiki A."/>
            <person name="Begum T."/>
            <person name="Montfort J."/>
            <person name="Schartl M."/>
            <person name="Bobe J."/>
            <person name="Guiguen Y."/>
        </authorList>
    </citation>
    <scope>NUCLEOTIDE SEQUENCE [LARGE SCALE GENOMIC DNA]</scope>
    <source>
        <strain evidence="2">M_S1</strain>
        <tissue evidence="2">Blood</tissue>
    </source>
</reference>
<evidence type="ECO:0000256" key="1">
    <source>
        <dbReference type="SAM" id="MobiDB-lite"/>
    </source>
</evidence>
<proteinExistence type="predicted"/>
<protein>
    <submittedName>
        <fullName evidence="2">Uncharacterized protein</fullName>
    </submittedName>
</protein>
<organism evidence="2 3">
    <name type="scientific">Ameiurus melas</name>
    <name type="common">Black bullhead</name>
    <name type="synonym">Silurus melas</name>
    <dbReference type="NCBI Taxonomy" id="219545"/>
    <lineage>
        <taxon>Eukaryota</taxon>
        <taxon>Metazoa</taxon>
        <taxon>Chordata</taxon>
        <taxon>Craniata</taxon>
        <taxon>Vertebrata</taxon>
        <taxon>Euteleostomi</taxon>
        <taxon>Actinopterygii</taxon>
        <taxon>Neopterygii</taxon>
        <taxon>Teleostei</taxon>
        <taxon>Ostariophysi</taxon>
        <taxon>Siluriformes</taxon>
        <taxon>Ictaluridae</taxon>
        <taxon>Ameiurus</taxon>
    </lineage>
</organism>
<sequence length="200" mass="21280">MEQHSQRNPDVQSSSGEPKAPTKDSTLVPVSESCSSSASTPPVALTRPKRPQRTPRIEGSTDLSNPEVPDCPESIQEKDDPSAPNKASQRSGPAQQLHDDKPFRPSTLAGHTSAARSHISMRAASLPQAPSYNPSLTDPSVHPQRALSVAGTADTKPQSDEDFRVHIITWNVGSAMPPDDITSLLGLNVGDGNTDMYIVG</sequence>
<feature type="compositionally biased region" description="Polar residues" evidence="1">
    <location>
        <begin position="128"/>
        <end position="138"/>
    </location>
</feature>
<name>A0A7J5ZVN6_AMEME</name>
<gene>
    <name evidence="2" type="ORF">AMELA_G00240890</name>
</gene>